<sequence>MNPSKSSRASALLVVSVLALAFSSGCAARRQQAYLEDKAMGHVYRKPIAEVWPAAVALLQEKGYSLMKGQQGFEATTEWLMTSAPSSLGTAYARYHVRGTERGPGQCSVEIRRQDRSESRAADSTDGRAKETGESAVGAGNSQMRRDSELEWELLQKVDPDAASALQAEAKKVE</sequence>
<evidence type="ECO:0000313" key="3">
    <source>
        <dbReference type="EMBL" id="MBN8229608.1"/>
    </source>
</evidence>
<feature type="signal peptide" evidence="2">
    <location>
        <begin position="1"/>
        <end position="27"/>
    </location>
</feature>
<evidence type="ECO:0000256" key="2">
    <source>
        <dbReference type="SAM" id="SignalP"/>
    </source>
</evidence>
<reference evidence="3 4" key="1">
    <citation type="submission" date="2021-02" db="EMBL/GenBank/DDBJ databases">
        <title>De Novo genome assembly of isolated myxobacteria.</title>
        <authorList>
            <person name="Stevens D.C."/>
        </authorList>
    </citation>
    <scope>NUCLEOTIDE SEQUENCE [LARGE SCALE GENOMIC DNA]</scope>
    <source>
        <strain evidence="3 4">ATCC 29039</strain>
    </source>
</reference>
<dbReference type="EMBL" id="JAFIMU010000007">
    <property type="protein sequence ID" value="MBN8229608.1"/>
    <property type="molecule type" value="Genomic_DNA"/>
</dbReference>
<name>A0ABS3DDB9_9BACT</name>
<evidence type="ECO:0000313" key="4">
    <source>
        <dbReference type="Proteomes" id="UP000664052"/>
    </source>
</evidence>
<gene>
    <name evidence="3" type="ORF">JYK02_19030</name>
</gene>
<protein>
    <recommendedName>
        <fullName evidence="5">Lipoprotein</fullName>
    </recommendedName>
</protein>
<evidence type="ECO:0000256" key="1">
    <source>
        <dbReference type="SAM" id="MobiDB-lite"/>
    </source>
</evidence>
<keyword evidence="2" id="KW-0732">Signal</keyword>
<accession>A0ABS3DDB9</accession>
<feature type="region of interest" description="Disordered" evidence="1">
    <location>
        <begin position="111"/>
        <end position="148"/>
    </location>
</feature>
<keyword evidence="4" id="KW-1185">Reference proteome</keyword>
<comment type="caution">
    <text evidence="3">The sequence shown here is derived from an EMBL/GenBank/DDBJ whole genome shotgun (WGS) entry which is preliminary data.</text>
</comment>
<dbReference type="RefSeq" id="WP_207052936.1">
    <property type="nucleotide sequence ID" value="NZ_JAFIMU010000007.1"/>
</dbReference>
<feature type="chain" id="PRO_5045952856" description="Lipoprotein" evidence="2">
    <location>
        <begin position="28"/>
        <end position="174"/>
    </location>
</feature>
<organism evidence="3 4">
    <name type="scientific">Corallococcus macrosporus</name>
    <dbReference type="NCBI Taxonomy" id="35"/>
    <lineage>
        <taxon>Bacteria</taxon>
        <taxon>Pseudomonadati</taxon>
        <taxon>Myxococcota</taxon>
        <taxon>Myxococcia</taxon>
        <taxon>Myxococcales</taxon>
        <taxon>Cystobacterineae</taxon>
        <taxon>Myxococcaceae</taxon>
        <taxon>Corallococcus</taxon>
    </lineage>
</organism>
<feature type="compositionally biased region" description="Basic and acidic residues" evidence="1">
    <location>
        <begin position="111"/>
        <end position="133"/>
    </location>
</feature>
<evidence type="ECO:0008006" key="5">
    <source>
        <dbReference type="Google" id="ProtNLM"/>
    </source>
</evidence>
<dbReference type="PROSITE" id="PS51257">
    <property type="entry name" value="PROKAR_LIPOPROTEIN"/>
    <property type="match status" value="1"/>
</dbReference>
<dbReference type="Proteomes" id="UP000664052">
    <property type="component" value="Unassembled WGS sequence"/>
</dbReference>
<proteinExistence type="predicted"/>